<protein>
    <submittedName>
        <fullName evidence="1">Uncharacterized protein</fullName>
    </submittedName>
</protein>
<evidence type="ECO:0000313" key="1">
    <source>
        <dbReference type="EMBL" id="ASU14680.1"/>
    </source>
</evidence>
<dbReference type="AlphaFoldDB" id="A0A223MAU4"/>
<organism evidence="1 2">
    <name type="scientific">Mesomycoplasma hyopneumoniae</name>
    <name type="common">Mycoplasma hyopneumoniae</name>
    <dbReference type="NCBI Taxonomy" id="2099"/>
    <lineage>
        <taxon>Bacteria</taxon>
        <taxon>Bacillati</taxon>
        <taxon>Mycoplasmatota</taxon>
        <taxon>Mycoplasmoidales</taxon>
        <taxon>Metamycoplasmataceae</taxon>
        <taxon>Mesomycoplasma</taxon>
    </lineage>
</organism>
<dbReference type="EMBL" id="CP022714">
    <property type="protein sequence ID" value="ASU14680.1"/>
    <property type="molecule type" value="Genomic_DNA"/>
</dbReference>
<accession>A0A223MAU4</accession>
<dbReference type="Proteomes" id="UP000215452">
    <property type="component" value="Chromosome"/>
</dbReference>
<name>A0A223MAU4_MESHO</name>
<reference evidence="1 2" key="1">
    <citation type="submission" date="2017-08" db="EMBL/GenBank/DDBJ databases">
        <title>The complete genome sequence of a Mycoplasma hyopneumoniae isolate in Korea.</title>
        <authorList>
            <person name="Han J."/>
            <person name="Lee N."/>
        </authorList>
    </citation>
    <scope>NUCLEOTIDE SEQUENCE [LARGE SCALE GENOMIC DNA]</scope>
    <source>
        <strain evidence="1 2">KM014</strain>
    </source>
</reference>
<proteinExistence type="predicted"/>
<sequence>MGPNSLNLKLKPIYILASEAEINKLEKNIIQNPEIITQLVIKTLRFWIRFVSENKLENLDLSKAFHKLFQATKSEWLKNELNNTELLAKIPNLKDQEGLFLGLPKPSRAILQPYLLSLYLEKNPNFKNF</sequence>
<gene>
    <name evidence="1" type="ORF">CIB43_00795</name>
</gene>
<evidence type="ECO:0000313" key="2">
    <source>
        <dbReference type="Proteomes" id="UP000215452"/>
    </source>
</evidence>